<evidence type="ECO:0000313" key="4">
    <source>
        <dbReference type="Proteomes" id="UP001153076"/>
    </source>
</evidence>
<protein>
    <recommendedName>
        <fullName evidence="2">Reverse transcriptase zinc-binding domain-containing protein</fullName>
    </recommendedName>
</protein>
<sequence>MATVHLWTPRDISFTGRARLINCVIFGMYTYYASIFLLPTEVIGKITKICRNFLLEWHRRVQKVGIGIKGLAAWNKATIAKLTWALAKKEKVLWVKWVRERNPQACDWLGDPDCKVAKGYKWRRETQRKVPWIKLIWARPNVSRNAFISWVLIHRRLPTKQRLSKFQPQIDNLCVLCSVQEEKEAHLFYTCNYATTIWNELRQWWRYTSEVHNSSQLLRNLKHSKGARTLKQITSAIMTATFYYIWSARNHMIFKKQQIKAYQIAYLIKD</sequence>
<dbReference type="InterPro" id="IPR026960">
    <property type="entry name" value="RVT-Znf"/>
</dbReference>
<reference evidence="3" key="1">
    <citation type="submission" date="2022-04" db="EMBL/GenBank/DDBJ databases">
        <title>Carnegiea gigantea Genome sequencing and assembly v2.</title>
        <authorList>
            <person name="Copetti D."/>
            <person name="Sanderson M.J."/>
            <person name="Burquez A."/>
            <person name="Wojciechowski M.F."/>
        </authorList>
    </citation>
    <scope>NUCLEOTIDE SEQUENCE</scope>
    <source>
        <strain evidence="3">SGP5-SGP5p</strain>
        <tissue evidence="3">Aerial part</tissue>
    </source>
</reference>
<dbReference type="EMBL" id="JAKOGI010001402">
    <property type="protein sequence ID" value="KAJ8425797.1"/>
    <property type="molecule type" value="Genomic_DNA"/>
</dbReference>
<evidence type="ECO:0000259" key="2">
    <source>
        <dbReference type="Pfam" id="PF13966"/>
    </source>
</evidence>
<keyword evidence="1" id="KW-0812">Transmembrane</keyword>
<dbReference type="PANTHER" id="PTHR33116">
    <property type="entry name" value="REVERSE TRANSCRIPTASE ZINC-BINDING DOMAIN-CONTAINING PROTEIN-RELATED-RELATED"/>
    <property type="match status" value="1"/>
</dbReference>
<feature type="transmembrane region" description="Helical" evidence="1">
    <location>
        <begin position="20"/>
        <end position="38"/>
    </location>
</feature>
<dbReference type="OrthoDB" id="1071881at2759"/>
<keyword evidence="1" id="KW-1133">Transmembrane helix</keyword>
<proteinExistence type="predicted"/>
<organism evidence="3 4">
    <name type="scientific">Carnegiea gigantea</name>
    <dbReference type="NCBI Taxonomy" id="171969"/>
    <lineage>
        <taxon>Eukaryota</taxon>
        <taxon>Viridiplantae</taxon>
        <taxon>Streptophyta</taxon>
        <taxon>Embryophyta</taxon>
        <taxon>Tracheophyta</taxon>
        <taxon>Spermatophyta</taxon>
        <taxon>Magnoliopsida</taxon>
        <taxon>eudicotyledons</taxon>
        <taxon>Gunneridae</taxon>
        <taxon>Pentapetalae</taxon>
        <taxon>Caryophyllales</taxon>
        <taxon>Cactineae</taxon>
        <taxon>Cactaceae</taxon>
        <taxon>Cactoideae</taxon>
        <taxon>Echinocereeae</taxon>
        <taxon>Carnegiea</taxon>
    </lineage>
</organism>
<comment type="caution">
    <text evidence="3">The sequence shown here is derived from an EMBL/GenBank/DDBJ whole genome shotgun (WGS) entry which is preliminary data.</text>
</comment>
<keyword evidence="1" id="KW-0472">Membrane</keyword>
<accession>A0A9Q1GQM5</accession>
<evidence type="ECO:0000313" key="3">
    <source>
        <dbReference type="EMBL" id="KAJ8425797.1"/>
    </source>
</evidence>
<dbReference type="PANTHER" id="PTHR33116:SF84">
    <property type="entry name" value="RNA-DIRECTED DNA POLYMERASE"/>
    <property type="match status" value="1"/>
</dbReference>
<dbReference type="Proteomes" id="UP001153076">
    <property type="component" value="Unassembled WGS sequence"/>
</dbReference>
<name>A0A9Q1GQM5_9CARY</name>
<feature type="domain" description="Reverse transcriptase zinc-binding" evidence="2">
    <location>
        <begin position="116"/>
        <end position="198"/>
    </location>
</feature>
<keyword evidence="4" id="KW-1185">Reference proteome</keyword>
<gene>
    <name evidence="3" type="ORF">Cgig2_030534</name>
</gene>
<dbReference type="Pfam" id="PF13966">
    <property type="entry name" value="zf-RVT"/>
    <property type="match status" value="1"/>
</dbReference>
<dbReference type="AlphaFoldDB" id="A0A9Q1GQM5"/>
<evidence type="ECO:0000256" key="1">
    <source>
        <dbReference type="SAM" id="Phobius"/>
    </source>
</evidence>